<keyword evidence="2" id="KW-0812">Transmembrane</keyword>
<dbReference type="EMBL" id="HE804045">
    <property type="protein sequence ID" value="CCH30491.1"/>
    <property type="molecule type" value="Genomic_DNA"/>
</dbReference>
<protein>
    <submittedName>
        <fullName evidence="3">Putative membrane protein</fullName>
    </submittedName>
</protein>
<proteinExistence type="predicted"/>
<keyword evidence="4" id="KW-1185">Reference proteome</keyword>
<organism evidence="3 4">
    <name type="scientific">Saccharothrix espanaensis (strain ATCC 51144 / DSM 44229 / JCM 9112 / NBRC 15066 / NRRL 15764)</name>
    <dbReference type="NCBI Taxonomy" id="1179773"/>
    <lineage>
        <taxon>Bacteria</taxon>
        <taxon>Bacillati</taxon>
        <taxon>Actinomycetota</taxon>
        <taxon>Actinomycetes</taxon>
        <taxon>Pseudonocardiales</taxon>
        <taxon>Pseudonocardiaceae</taxon>
        <taxon>Saccharothrix</taxon>
    </lineage>
</organism>
<evidence type="ECO:0000313" key="3">
    <source>
        <dbReference type="EMBL" id="CCH30491.1"/>
    </source>
</evidence>
<feature type="transmembrane region" description="Helical" evidence="2">
    <location>
        <begin position="94"/>
        <end position="114"/>
    </location>
</feature>
<evidence type="ECO:0000256" key="2">
    <source>
        <dbReference type="SAM" id="Phobius"/>
    </source>
</evidence>
<gene>
    <name evidence="3" type="ordered locus">BN6_31860</name>
</gene>
<dbReference type="PATRIC" id="fig|1179773.3.peg.3186"/>
<evidence type="ECO:0000313" key="4">
    <source>
        <dbReference type="Proteomes" id="UP000006281"/>
    </source>
</evidence>
<dbReference type="Proteomes" id="UP000006281">
    <property type="component" value="Chromosome"/>
</dbReference>
<accession>K0JWR0</accession>
<sequence length="118" mass="11919">MGVNPRPSGRTSGMSSHAGPDRAVPGFGSTEGVGDEPTPAARIRVEKTGFSVEVAVPAAHTSRLLTVAGYATAAVGVLVGPGLTLRLVPPEFPVWAVVGLIAGQLALLGLVVLITRAQ</sequence>
<dbReference type="KEGG" id="sesp:BN6_31860"/>
<name>K0JWR0_SACES</name>
<evidence type="ECO:0000256" key="1">
    <source>
        <dbReference type="SAM" id="MobiDB-lite"/>
    </source>
</evidence>
<dbReference type="AlphaFoldDB" id="K0JWR0"/>
<reference evidence="3 4" key="1">
    <citation type="journal article" date="2012" name="BMC Genomics">
        <title>Complete genome sequence of Saccharothrix espanaensis DSM 44229T and comparison to the other completely sequenced Pseudonocardiaceae.</title>
        <authorList>
            <person name="Strobel T."/>
            <person name="Al-Dilaimi A."/>
            <person name="Blom J."/>
            <person name="Gessner A."/>
            <person name="Kalinowski J."/>
            <person name="Luzhetska M."/>
            <person name="Puhler A."/>
            <person name="Szczepanowski R."/>
            <person name="Bechthold A."/>
            <person name="Ruckert C."/>
        </authorList>
    </citation>
    <scope>NUCLEOTIDE SEQUENCE [LARGE SCALE GENOMIC DNA]</scope>
    <source>
        <strain evidence="4">ATCC 51144 / DSM 44229 / JCM 9112 / NBRC 15066 / NRRL 15764</strain>
    </source>
</reference>
<keyword evidence="2" id="KW-0472">Membrane</keyword>
<keyword evidence="2" id="KW-1133">Transmembrane helix</keyword>
<feature type="region of interest" description="Disordered" evidence="1">
    <location>
        <begin position="1"/>
        <end position="39"/>
    </location>
</feature>
<feature type="transmembrane region" description="Helical" evidence="2">
    <location>
        <begin position="67"/>
        <end position="88"/>
    </location>
</feature>
<dbReference type="HOGENOM" id="CLU_167608_0_0_11"/>